<organism evidence="1 2">
    <name type="scientific">Acetanaerobacterium elongatum</name>
    <dbReference type="NCBI Taxonomy" id="258515"/>
    <lineage>
        <taxon>Bacteria</taxon>
        <taxon>Bacillati</taxon>
        <taxon>Bacillota</taxon>
        <taxon>Clostridia</taxon>
        <taxon>Eubacteriales</taxon>
        <taxon>Oscillospiraceae</taxon>
        <taxon>Acetanaerobacterium</taxon>
    </lineage>
</organism>
<dbReference type="STRING" id="258515.SAMN05192585_14811"/>
<evidence type="ECO:0000313" key="2">
    <source>
        <dbReference type="Proteomes" id="UP000199182"/>
    </source>
</evidence>
<protein>
    <submittedName>
        <fullName evidence="1">Uncharacterized protein</fullName>
    </submittedName>
</protein>
<proteinExistence type="predicted"/>
<dbReference type="RefSeq" id="WP_092643241.1">
    <property type="nucleotide sequence ID" value="NZ_FNID01000048.1"/>
</dbReference>
<reference evidence="1 2" key="1">
    <citation type="submission" date="2016-10" db="EMBL/GenBank/DDBJ databases">
        <authorList>
            <person name="de Groot N.N."/>
        </authorList>
    </citation>
    <scope>NUCLEOTIDE SEQUENCE [LARGE SCALE GENOMIC DNA]</scope>
    <source>
        <strain evidence="1 2">CGMCC 1.5012</strain>
    </source>
</reference>
<evidence type="ECO:0000313" key="1">
    <source>
        <dbReference type="EMBL" id="SDO02762.1"/>
    </source>
</evidence>
<dbReference type="Proteomes" id="UP000199182">
    <property type="component" value="Unassembled WGS sequence"/>
</dbReference>
<dbReference type="EMBL" id="FNID01000048">
    <property type="protein sequence ID" value="SDO02762.1"/>
    <property type="molecule type" value="Genomic_DNA"/>
</dbReference>
<accession>A0A1H0G7B9</accession>
<dbReference type="AlphaFoldDB" id="A0A1H0G7B9"/>
<keyword evidence="2" id="KW-1185">Reference proteome</keyword>
<sequence>MKKRIFIFLMLVITISINILNISVFATDKSIIETVPIIHISGSEDILILTEDDIISGSNHTLALSDDKGFYENRKIEPFSYVATYQKTITIFAIHEDLNPSFSDWPQSVWYTETSPAGNNRASGDLYLTSVTRRPGVGSQWDLTYSGTLSYLHP</sequence>
<name>A0A1H0G7B9_9FIRM</name>
<gene>
    <name evidence="1" type="ORF">SAMN05192585_14811</name>
</gene>